<comment type="subcellular location">
    <subcellularLocation>
        <location evidence="1">Cytoplasm</location>
    </subcellularLocation>
</comment>
<dbReference type="PANTHER" id="PTHR21635:SF0">
    <property type="entry name" value="LEUCINE ZIPPER TRANSCRIPTION FACTOR-LIKE PROTEIN 1"/>
    <property type="match status" value="1"/>
</dbReference>
<dbReference type="AlphaFoldDB" id="A0AAD3DLS2"/>
<evidence type="ECO:0000256" key="7">
    <source>
        <dbReference type="ARBA" id="ARBA00026004"/>
    </source>
</evidence>
<sequence>MSIALSDEAELQVQGYLRFANLKREQHVREVVSTISDFKSSRIREGEMYNFRELLALFSELEQEARQLIEKEIQDAYHTNALLVKLLLGQAQAAGVELAVDTNQLENEFLLKQAARNQVALQEKELRAASEAAAGKLADSKQFTQMKALMQAKSQEVAALRKRLEKYEPHNVPSADTA</sequence>
<organism evidence="8 9">
    <name type="scientific">Astrephomene gubernaculifera</name>
    <dbReference type="NCBI Taxonomy" id="47775"/>
    <lineage>
        <taxon>Eukaryota</taxon>
        <taxon>Viridiplantae</taxon>
        <taxon>Chlorophyta</taxon>
        <taxon>core chlorophytes</taxon>
        <taxon>Chlorophyceae</taxon>
        <taxon>CS clade</taxon>
        <taxon>Chlamydomonadales</taxon>
        <taxon>Astrephomenaceae</taxon>
        <taxon>Astrephomene</taxon>
    </lineage>
</organism>
<keyword evidence="5" id="KW-0175">Coiled coil</keyword>
<evidence type="ECO:0000256" key="4">
    <source>
        <dbReference type="ARBA" id="ARBA00022490"/>
    </source>
</evidence>
<keyword evidence="4" id="KW-0963">Cytoplasm</keyword>
<evidence type="ECO:0000313" key="9">
    <source>
        <dbReference type="Proteomes" id="UP001054857"/>
    </source>
</evidence>
<reference evidence="8 9" key="1">
    <citation type="journal article" date="2021" name="Sci. Rep.">
        <title>Genome sequencing of the multicellular alga Astrephomene provides insights into convergent evolution of germ-soma differentiation.</title>
        <authorList>
            <person name="Yamashita S."/>
            <person name="Yamamoto K."/>
            <person name="Matsuzaki R."/>
            <person name="Suzuki S."/>
            <person name="Yamaguchi H."/>
            <person name="Hirooka S."/>
            <person name="Minakuchi Y."/>
            <person name="Miyagishima S."/>
            <person name="Kawachi M."/>
            <person name="Toyoda A."/>
            <person name="Nozaki H."/>
        </authorList>
    </citation>
    <scope>NUCLEOTIDE SEQUENCE [LARGE SCALE GENOMIC DNA]</scope>
    <source>
        <strain evidence="8 9">NIES-4017</strain>
    </source>
</reference>
<dbReference type="InterPro" id="IPR026157">
    <property type="entry name" value="LZTFL1"/>
</dbReference>
<evidence type="ECO:0000256" key="3">
    <source>
        <dbReference type="ARBA" id="ARBA00018920"/>
    </source>
</evidence>
<dbReference type="GO" id="GO:1903565">
    <property type="term" value="P:negative regulation of protein localization to cilium"/>
    <property type="evidence" value="ECO:0007669"/>
    <property type="project" value="TreeGrafter"/>
</dbReference>
<dbReference type="Proteomes" id="UP001054857">
    <property type="component" value="Unassembled WGS sequence"/>
</dbReference>
<evidence type="ECO:0000256" key="2">
    <source>
        <dbReference type="ARBA" id="ARBA00008868"/>
    </source>
</evidence>
<evidence type="ECO:0000256" key="1">
    <source>
        <dbReference type="ARBA" id="ARBA00004496"/>
    </source>
</evidence>
<protein>
    <recommendedName>
        <fullName evidence="3">Leucine zipper transcription factor-like protein 1</fullName>
    </recommendedName>
</protein>
<evidence type="ECO:0000256" key="6">
    <source>
        <dbReference type="ARBA" id="ARBA00024898"/>
    </source>
</evidence>
<name>A0AAD3DLS2_9CHLO</name>
<comment type="function">
    <text evidence="6">Regulates ciliary localization of the BBSome complex. Together with the BBSome complex, controls SMO ciliary trafficking and contributes to the sonic hedgehog (SHH) pathway regulation. May play a role in neurite outgrowth. May have tumor suppressor function.</text>
</comment>
<comment type="caution">
    <text evidence="8">The sequence shown here is derived from an EMBL/GenBank/DDBJ whole genome shotgun (WGS) entry which is preliminary data.</text>
</comment>
<dbReference type="Pfam" id="PF15294">
    <property type="entry name" value="Leu_zip"/>
    <property type="match status" value="1"/>
</dbReference>
<accession>A0AAD3DLS2</accession>
<gene>
    <name evidence="8" type="ORF">Agub_g4113</name>
</gene>
<evidence type="ECO:0000256" key="5">
    <source>
        <dbReference type="ARBA" id="ARBA00023054"/>
    </source>
</evidence>
<proteinExistence type="inferred from homology"/>
<dbReference type="PANTHER" id="PTHR21635">
    <property type="entry name" value="LEUCINE ZIPPER TRANSCRIPTION FACTOR LIKE"/>
    <property type="match status" value="1"/>
</dbReference>
<dbReference type="EMBL" id="BMAR01000005">
    <property type="protein sequence ID" value="GFR43112.1"/>
    <property type="molecule type" value="Genomic_DNA"/>
</dbReference>
<dbReference type="GO" id="GO:0005737">
    <property type="term" value="C:cytoplasm"/>
    <property type="evidence" value="ECO:0007669"/>
    <property type="project" value="UniProtKB-SubCell"/>
</dbReference>
<comment type="similarity">
    <text evidence="2">Belongs to the LZTFL1 family.</text>
</comment>
<evidence type="ECO:0000313" key="8">
    <source>
        <dbReference type="EMBL" id="GFR43112.1"/>
    </source>
</evidence>
<keyword evidence="9" id="KW-1185">Reference proteome</keyword>
<comment type="subunit">
    <text evidence="7">Self-associates. Interacts with BBS9; the interaction mediates the association of LZTL1 with the BBsome complex and regulates BBSome ciliary trafficking.</text>
</comment>